<dbReference type="GO" id="GO:0016829">
    <property type="term" value="F:lyase activity"/>
    <property type="evidence" value="ECO:0007669"/>
    <property type="project" value="UniProtKB-KW"/>
</dbReference>
<sequence>MTLHRPMTPLTKDDMRADIAQVLDVAPESIADGDSLLDHGLDSLRAMDLVTRWEARVPHLDYIDFFEVETLDEWWAVVERTRRA</sequence>
<dbReference type="InterPro" id="IPR009081">
    <property type="entry name" value="PP-bd_ACP"/>
</dbReference>
<dbReference type="Pfam" id="PF00550">
    <property type="entry name" value="PP-binding"/>
    <property type="match status" value="1"/>
</dbReference>
<dbReference type="EMBL" id="CP015093">
    <property type="protein sequence ID" value="APZ51819.1"/>
    <property type="molecule type" value="Genomic_DNA"/>
</dbReference>
<evidence type="ECO:0000259" key="1">
    <source>
        <dbReference type="PROSITE" id="PS50075"/>
    </source>
</evidence>
<reference evidence="2 3" key="1">
    <citation type="submission" date="2016-04" db="EMBL/GenBank/DDBJ databases">
        <title>Deep-sea bacteria in the southern Pacific.</title>
        <authorList>
            <person name="Tang K."/>
        </authorList>
    </citation>
    <scope>NUCLEOTIDE SEQUENCE [LARGE SCALE GENOMIC DNA]</scope>
    <source>
        <strain evidence="2 3">JLT2014</strain>
    </source>
</reference>
<evidence type="ECO:0000313" key="3">
    <source>
        <dbReference type="Proteomes" id="UP000187059"/>
    </source>
</evidence>
<proteinExistence type="predicted"/>
<dbReference type="SUPFAM" id="SSF47336">
    <property type="entry name" value="ACP-like"/>
    <property type="match status" value="1"/>
</dbReference>
<dbReference type="RefSeq" id="WP_076696646.1">
    <property type="nucleotide sequence ID" value="NZ_CP015093.1"/>
</dbReference>
<dbReference type="Proteomes" id="UP000187059">
    <property type="component" value="Chromosome"/>
</dbReference>
<feature type="domain" description="Carrier" evidence="1">
    <location>
        <begin position="6"/>
        <end position="82"/>
    </location>
</feature>
<dbReference type="KEGG" id="paby:Ga0080574_TMP1485"/>
<dbReference type="OrthoDB" id="2455700at2"/>
<dbReference type="PROSITE" id="PS50075">
    <property type="entry name" value="CARRIER"/>
    <property type="match status" value="1"/>
</dbReference>
<accession>A0A1P8UR15</accession>
<protein>
    <submittedName>
        <fullName evidence="2">Bifunctional isochorismate lyase / aryl carrier protein</fullName>
        <ecNumber evidence="2">3.3.2.1</ecNumber>
    </submittedName>
</protein>
<dbReference type="EC" id="3.3.2.1" evidence="2"/>
<keyword evidence="3" id="KW-1185">Reference proteome</keyword>
<dbReference type="InterPro" id="IPR036736">
    <property type="entry name" value="ACP-like_sf"/>
</dbReference>
<keyword evidence="2" id="KW-0378">Hydrolase</keyword>
<name>A0A1P8UR15_9RHOB</name>
<gene>
    <name evidence="2" type="ORF">Ga0080574_TMP1485</name>
</gene>
<evidence type="ECO:0000313" key="2">
    <source>
        <dbReference type="EMBL" id="APZ51819.1"/>
    </source>
</evidence>
<keyword evidence="2" id="KW-0456">Lyase</keyword>
<dbReference type="GO" id="GO:0008908">
    <property type="term" value="F:isochorismatase activity"/>
    <property type="evidence" value="ECO:0007669"/>
    <property type="project" value="UniProtKB-EC"/>
</dbReference>
<dbReference type="Gene3D" id="1.10.1200.10">
    <property type="entry name" value="ACP-like"/>
    <property type="match status" value="1"/>
</dbReference>
<organism evidence="2 3">
    <name type="scientific">Salipiger abyssi</name>
    <dbReference type="NCBI Taxonomy" id="1250539"/>
    <lineage>
        <taxon>Bacteria</taxon>
        <taxon>Pseudomonadati</taxon>
        <taxon>Pseudomonadota</taxon>
        <taxon>Alphaproteobacteria</taxon>
        <taxon>Rhodobacterales</taxon>
        <taxon>Roseobacteraceae</taxon>
        <taxon>Salipiger</taxon>
    </lineage>
</organism>
<dbReference type="AlphaFoldDB" id="A0A1P8UR15"/>
<dbReference type="STRING" id="1250539.Ga0080574_TMP1485"/>